<accession>A0AAE1G6F6</accession>
<organism evidence="1 2">
    <name type="scientific">Petrolisthes cinctipes</name>
    <name type="common">Flat porcelain crab</name>
    <dbReference type="NCBI Taxonomy" id="88211"/>
    <lineage>
        <taxon>Eukaryota</taxon>
        <taxon>Metazoa</taxon>
        <taxon>Ecdysozoa</taxon>
        <taxon>Arthropoda</taxon>
        <taxon>Crustacea</taxon>
        <taxon>Multicrustacea</taxon>
        <taxon>Malacostraca</taxon>
        <taxon>Eumalacostraca</taxon>
        <taxon>Eucarida</taxon>
        <taxon>Decapoda</taxon>
        <taxon>Pleocyemata</taxon>
        <taxon>Anomura</taxon>
        <taxon>Galatheoidea</taxon>
        <taxon>Porcellanidae</taxon>
        <taxon>Petrolisthes</taxon>
    </lineage>
</organism>
<proteinExistence type="predicted"/>
<evidence type="ECO:0000313" key="1">
    <source>
        <dbReference type="EMBL" id="KAK3884073.1"/>
    </source>
</evidence>
<evidence type="ECO:0000313" key="2">
    <source>
        <dbReference type="Proteomes" id="UP001286313"/>
    </source>
</evidence>
<dbReference type="EMBL" id="JAWQEG010000920">
    <property type="protein sequence ID" value="KAK3884073.1"/>
    <property type="molecule type" value="Genomic_DNA"/>
</dbReference>
<comment type="caution">
    <text evidence="1">The sequence shown here is derived from an EMBL/GenBank/DDBJ whole genome shotgun (WGS) entry which is preliminary data.</text>
</comment>
<sequence length="114" mass="12660">MFFRIQNALLYTSLCVPLPQPTLFLSSSTFPSLHPLPQPASYLSIPSSISFPSLQPLPQPASYRSYLFLNHLLISLTPSLNQILITLNPSSTSLLYLHPPSFTLPSLRPPCCTF</sequence>
<name>A0AAE1G6F6_PETCI</name>
<keyword evidence="2" id="KW-1185">Reference proteome</keyword>
<dbReference type="Proteomes" id="UP001286313">
    <property type="component" value="Unassembled WGS sequence"/>
</dbReference>
<dbReference type="AlphaFoldDB" id="A0AAE1G6F6"/>
<protein>
    <submittedName>
        <fullName evidence="1">Uncharacterized protein</fullName>
    </submittedName>
</protein>
<gene>
    <name evidence="1" type="ORF">Pcinc_011639</name>
</gene>
<reference evidence="1" key="1">
    <citation type="submission" date="2023-10" db="EMBL/GenBank/DDBJ databases">
        <title>Genome assemblies of two species of porcelain crab, Petrolisthes cinctipes and Petrolisthes manimaculis (Anomura: Porcellanidae).</title>
        <authorList>
            <person name="Angst P."/>
        </authorList>
    </citation>
    <scope>NUCLEOTIDE SEQUENCE</scope>
    <source>
        <strain evidence="1">PB745_01</strain>
        <tissue evidence="1">Gill</tissue>
    </source>
</reference>